<dbReference type="InterPro" id="IPR010273">
    <property type="entry name" value="DUF881"/>
</dbReference>
<dbReference type="OrthoDB" id="9776196at2"/>
<dbReference type="PANTHER" id="PTHR37313:SF2">
    <property type="entry name" value="UPF0749 PROTEIN YLXX"/>
    <property type="match status" value="1"/>
</dbReference>
<accession>A0A2U3LQM9</accession>
<name>A0A2U3LQM9_9FIRM</name>
<protein>
    <recommendedName>
        <fullName evidence="4">Division initiation protein</fullName>
    </recommendedName>
</protein>
<dbReference type="Pfam" id="PF05949">
    <property type="entry name" value="DUF881"/>
    <property type="match status" value="1"/>
</dbReference>
<dbReference type="Proteomes" id="UP000238916">
    <property type="component" value="Unassembled WGS sequence"/>
</dbReference>
<dbReference type="Gene3D" id="3.30.70.1880">
    <property type="entry name" value="Protein of unknown function DUF881"/>
    <property type="match status" value="1"/>
</dbReference>
<dbReference type="AlphaFoldDB" id="A0A2U3LQM9"/>
<sequence length="236" mass="26031">MMLEKRERSLLGLASIVIGFLFIVLLKTQGSAGSQVTRQETAVPSLIQTEQENQQISTDNERIQQELTKYAQGQSASTLAEQQLQEAQMNAGMIAVVGPGVQITLDDSKRAAVGQEDPSSFLIHEQYIREIFNALWNGGAEAVAVNGQRVTTNTEVFCGGSYIQINGTRQMPPYVIEAIGDTNNLSSALRFYGWDKLGDFQQQYGITRKLEVLKEATIPAGKLRDYHYAEPVKEGT</sequence>
<dbReference type="PANTHER" id="PTHR37313">
    <property type="entry name" value="UPF0749 PROTEIN RV1825"/>
    <property type="match status" value="1"/>
</dbReference>
<reference evidence="3" key="1">
    <citation type="submission" date="2018-02" db="EMBL/GenBank/DDBJ databases">
        <authorList>
            <person name="Hausmann B."/>
        </authorList>
    </citation>
    <scope>NUCLEOTIDE SEQUENCE [LARGE SCALE GENOMIC DNA]</scope>
    <source>
        <strain evidence="3">Peat soil MAG SbF1</strain>
    </source>
</reference>
<comment type="similarity">
    <text evidence="1">Belongs to the UPF0749 family.</text>
</comment>
<organism evidence="2 3">
    <name type="scientific">Candidatus Desulfosporosinus infrequens</name>
    <dbReference type="NCBI Taxonomy" id="2043169"/>
    <lineage>
        <taxon>Bacteria</taxon>
        <taxon>Bacillati</taxon>
        <taxon>Bacillota</taxon>
        <taxon>Clostridia</taxon>
        <taxon>Eubacteriales</taxon>
        <taxon>Desulfitobacteriaceae</taxon>
        <taxon>Desulfosporosinus</taxon>
    </lineage>
</organism>
<evidence type="ECO:0000256" key="1">
    <source>
        <dbReference type="ARBA" id="ARBA00009108"/>
    </source>
</evidence>
<evidence type="ECO:0000313" key="2">
    <source>
        <dbReference type="EMBL" id="SPF54200.1"/>
    </source>
</evidence>
<evidence type="ECO:0000313" key="3">
    <source>
        <dbReference type="Proteomes" id="UP000238916"/>
    </source>
</evidence>
<evidence type="ECO:0008006" key="4">
    <source>
        <dbReference type="Google" id="ProtNLM"/>
    </source>
</evidence>
<proteinExistence type="inferred from homology"/>
<dbReference type="EMBL" id="OMOF01000712">
    <property type="protein sequence ID" value="SPF54200.1"/>
    <property type="molecule type" value="Genomic_DNA"/>
</dbReference>
<gene>
    <name evidence="2" type="ORF">SBF1_740041</name>
</gene>